<dbReference type="NCBIfam" id="NF047646">
    <property type="entry name" value="REP_Tyr_transpos"/>
    <property type="match status" value="1"/>
</dbReference>
<keyword evidence="3" id="KW-1185">Reference proteome</keyword>
<dbReference type="SMART" id="SM01321">
    <property type="entry name" value="Y1_Tnp"/>
    <property type="match status" value="1"/>
</dbReference>
<comment type="caution">
    <text evidence="2">The sequence shown here is derived from an EMBL/GenBank/DDBJ whole genome shotgun (WGS) entry which is preliminary data.</text>
</comment>
<protein>
    <submittedName>
        <fullName evidence="2">Transposase</fullName>
    </submittedName>
</protein>
<accession>A0ABX1I5N5</accession>
<dbReference type="Gene3D" id="3.30.70.1290">
    <property type="entry name" value="Transposase IS200-like"/>
    <property type="match status" value="1"/>
</dbReference>
<dbReference type="InterPro" id="IPR052715">
    <property type="entry name" value="RAYT_transposase"/>
</dbReference>
<dbReference type="Proteomes" id="UP000740754">
    <property type="component" value="Unassembled WGS sequence"/>
</dbReference>
<name>A0ABX1I5N5_9GAMM</name>
<dbReference type="SUPFAM" id="SSF143422">
    <property type="entry name" value="Transposase IS200-like"/>
    <property type="match status" value="1"/>
</dbReference>
<dbReference type="RefSeq" id="WP_168667873.1">
    <property type="nucleotide sequence ID" value="NZ_JAAXKX010000006.1"/>
</dbReference>
<dbReference type="InterPro" id="IPR002686">
    <property type="entry name" value="Transposase_17"/>
</dbReference>
<dbReference type="EMBL" id="JAAXKX010000006">
    <property type="protein sequence ID" value="NKN32893.1"/>
    <property type="molecule type" value="Genomic_DNA"/>
</dbReference>
<dbReference type="InterPro" id="IPR036515">
    <property type="entry name" value="Transposase_17_sf"/>
</dbReference>
<gene>
    <name evidence="2" type="ORF">HF203_06630</name>
</gene>
<dbReference type="PANTHER" id="PTHR36966">
    <property type="entry name" value="REP-ASSOCIATED TYROSINE TRANSPOSASE"/>
    <property type="match status" value="1"/>
</dbReference>
<feature type="domain" description="Transposase IS200-like" evidence="1">
    <location>
        <begin position="8"/>
        <end position="134"/>
    </location>
</feature>
<proteinExistence type="predicted"/>
<evidence type="ECO:0000259" key="1">
    <source>
        <dbReference type="SMART" id="SM01321"/>
    </source>
</evidence>
<organism evidence="2 3">
    <name type="scientific">Marichromatium bheemlicum</name>
    <dbReference type="NCBI Taxonomy" id="365339"/>
    <lineage>
        <taxon>Bacteria</taxon>
        <taxon>Pseudomonadati</taxon>
        <taxon>Pseudomonadota</taxon>
        <taxon>Gammaproteobacteria</taxon>
        <taxon>Chromatiales</taxon>
        <taxon>Chromatiaceae</taxon>
        <taxon>Marichromatium</taxon>
    </lineage>
</organism>
<reference evidence="2 3" key="1">
    <citation type="submission" date="2020-04" db="EMBL/GenBank/DDBJ databases">
        <title>Draft Whole-Genome sequence of Marichromatium bheemlicum DSM 18632, type strain.</title>
        <authorList>
            <person name="Kyndt J.A."/>
            <person name="Meyer T.E."/>
        </authorList>
    </citation>
    <scope>NUCLEOTIDE SEQUENCE [LARGE SCALE GENOMIC DNA]</scope>
    <source>
        <strain evidence="2 3">DSM 18632</strain>
    </source>
</reference>
<evidence type="ECO:0000313" key="2">
    <source>
        <dbReference type="EMBL" id="NKN32893.1"/>
    </source>
</evidence>
<evidence type="ECO:0000313" key="3">
    <source>
        <dbReference type="Proteomes" id="UP000740754"/>
    </source>
</evidence>
<dbReference type="PANTHER" id="PTHR36966:SF1">
    <property type="entry name" value="REP-ASSOCIATED TYROSINE TRANSPOSASE"/>
    <property type="match status" value="1"/>
</dbReference>
<sequence length="179" mass="21416">MRYRRDYTQGATYFFTVITFQRTPWFAQAAAVKALRHAVRAEMARHPFIIDAIVIMPDHLHAIWTLPDTDTNYSTRWRNIKRAFTATIPPEQRPTAISSRLHKQEQAIWQRRFWEHRIRDDQDFRHHVDYIHFNPVHHHYVHRATDWPYSSIHRYIRQGTLPADWGSATIQLPDGIGHE</sequence>